<reference evidence="1 2" key="1">
    <citation type="submission" date="2019-08" db="EMBL/GenBank/DDBJ databases">
        <title>Whole genome of Aphis craccivora.</title>
        <authorList>
            <person name="Voronova N.V."/>
            <person name="Shulinski R.S."/>
            <person name="Bandarenka Y.V."/>
            <person name="Zhorov D.G."/>
            <person name="Warner D."/>
        </authorList>
    </citation>
    <scope>NUCLEOTIDE SEQUENCE [LARGE SCALE GENOMIC DNA]</scope>
    <source>
        <strain evidence="1">180601</strain>
        <tissue evidence="1">Whole Body</tissue>
    </source>
</reference>
<proteinExistence type="predicted"/>
<organism evidence="1 2">
    <name type="scientific">Aphis craccivora</name>
    <name type="common">Cowpea aphid</name>
    <dbReference type="NCBI Taxonomy" id="307492"/>
    <lineage>
        <taxon>Eukaryota</taxon>
        <taxon>Metazoa</taxon>
        <taxon>Ecdysozoa</taxon>
        <taxon>Arthropoda</taxon>
        <taxon>Hexapoda</taxon>
        <taxon>Insecta</taxon>
        <taxon>Pterygota</taxon>
        <taxon>Neoptera</taxon>
        <taxon>Paraneoptera</taxon>
        <taxon>Hemiptera</taxon>
        <taxon>Sternorrhyncha</taxon>
        <taxon>Aphidomorpha</taxon>
        <taxon>Aphidoidea</taxon>
        <taxon>Aphididae</taxon>
        <taxon>Aphidini</taxon>
        <taxon>Aphis</taxon>
        <taxon>Aphis</taxon>
    </lineage>
</organism>
<accession>A0A6G0ZGA4</accession>
<dbReference type="Proteomes" id="UP000478052">
    <property type="component" value="Unassembled WGS sequence"/>
</dbReference>
<evidence type="ECO:0000313" key="1">
    <source>
        <dbReference type="EMBL" id="KAF0770043.1"/>
    </source>
</evidence>
<dbReference type="AlphaFoldDB" id="A0A6G0ZGA4"/>
<gene>
    <name evidence="1" type="ORF">FWK35_00005048</name>
</gene>
<comment type="caution">
    <text evidence="1">The sequence shown here is derived from an EMBL/GenBank/DDBJ whole genome shotgun (WGS) entry which is preliminary data.</text>
</comment>
<name>A0A6G0ZGA4_APHCR</name>
<keyword evidence="2" id="KW-1185">Reference proteome</keyword>
<protein>
    <submittedName>
        <fullName evidence="1">Uncharacterized protein</fullName>
    </submittedName>
</protein>
<evidence type="ECO:0000313" key="2">
    <source>
        <dbReference type="Proteomes" id="UP000478052"/>
    </source>
</evidence>
<dbReference type="EMBL" id="VUJU01000492">
    <property type="protein sequence ID" value="KAF0770043.1"/>
    <property type="molecule type" value="Genomic_DNA"/>
</dbReference>
<sequence length="35" mass="4171">MSIKNYTCKKLLFDDVLDTFTSSKYRKNLSNNRIL</sequence>